<keyword evidence="11" id="KW-1185">Reference proteome</keyword>
<evidence type="ECO:0000259" key="9">
    <source>
        <dbReference type="PROSITE" id="PS50102"/>
    </source>
</evidence>
<dbReference type="InterPro" id="IPR035979">
    <property type="entry name" value="RBD_domain_sf"/>
</dbReference>
<dbReference type="SUPFAM" id="SSF54928">
    <property type="entry name" value="RNA-binding domain, RBD"/>
    <property type="match status" value="2"/>
</dbReference>
<feature type="region of interest" description="Disordered" evidence="8">
    <location>
        <begin position="516"/>
        <end position="555"/>
    </location>
</feature>
<accession>A0A517KYS7</accession>
<dbReference type="EMBL" id="CP042185">
    <property type="protein sequence ID" value="QDS68530.1"/>
    <property type="molecule type" value="Genomic_DNA"/>
</dbReference>
<evidence type="ECO:0000256" key="3">
    <source>
        <dbReference type="ARBA" id="ARBA00007077"/>
    </source>
</evidence>
<reference evidence="10 11" key="1">
    <citation type="submission" date="2019-07" db="EMBL/GenBank/DDBJ databases">
        <title>Finished genome of Venturia effusa.</title>
        <authorList>
            <person name="Young C.A."/>
            <person name="Cox M.P."/>
            <person name="Ganley A.R.D."/>
            <person name="David W.J."/>
        </authorList>
    </citation>
    <scope>NUCLEOTIDE SEQUENCE [LARGE SCALE GENOMIC DNA]</scope>
    <source>
        <strain evidence="11">albino</strain>
    </source>
</reference>
<dbReference type="InterPro" id="IPR000504">
    <property type="entry name" value="RRM_dom"/>
</dbReference>
<evidence type="ECO:0000256" key="7">
    <source>
        <dbReference type="PROSITE-ProRule" id="PRU00176"/>
    </source>
</evidence>
<proteinExistence type="inferred from homology"/>
<dbReference type="Proteomes" id="UP000316270">
    <property type="component" value="Chromosome 1"/>
</dbReference>
<feature type="compositionally biased region" description="Basic and acidic residues" evidence="8">
    <location>
        <begin position="139"/>
        <end position="156"/>
    </location>
</feature>
<name>A0A517KYS7_9PEZI</name>
<dbReference type="PROSITE" id="PS50102">
    <property type="entry name" value="RRM"/>
    <property type="match status" value="1"/>
</dbReference>
<feature type="domain" description="RRM" evidence="9">
    <location>
        <begin position="336"/>
        <end position="440"/>
    </location>
</feature>
<evidence type="ECO:0000256" key="8">
    <source>
        <dbReference type="SAM" id="MobiDB-lite"/>
    </source>
</evidence>
<dbReference type="SMART" id="SM00360">
    <property type="entry name" value="RRM"/>
    <property type="match status" value="2"/>
</dbReference>
<dbReference type="Gene3D" id="3.30.70.330">
    <property type="match status" value="2"/>
</dbReference>
<dbReference type="GO" id="GO:0005730">
    <property type="term" value="C:nucleolus"/>
    <property type="evidence" value="ECO:0007669"/>
    <property type="project" value="UniProtKB-SubCell"/>
</dbReference>
<dbReference type="GO" id="GO:0019843">
    <property type="term" value="F:rRNA binding"/>
    <property type="evidence" value="ECO:0007669"/>
    <property type="project" value="TreeGrafter"/>
</dbReference>
<dbReference type="PANTHER" id="PTHR23236">
    <property type="entry name" value="EUKARYOTIC TRANSLATION INITIATION FACTOR 4B/4H"/>
    <property type="match status" value="1"/>
</dbReference>
<keyword evidence="5 7" id="KW-0694">RNA-binding</keyword>
<sequence>MAKRTKTEKSTKEKSTVLSVKSKAEIDPALASLFARSSGPTARPKVIGAANGESTTITSKKSKSKPVEEDPDSIANDEDLSSVSEQDSEDGRSDSGNVSDKDEEESTNGTPVPLEAASPDRKRKRRRDEDNIEGIYMDRIAREEAKEEARLREQRVKRQKPSFDVDNAEEEAAEDTSMGQTGELDDEEAEAAGPDFDLPIHEALAGPESSDEYLKATRTVFLGNVASSAMTSKTAKKTLLKHLASFIPNLPAHTPPHSVESIRFRSTAYSNKIPKKAAFAKKELMDATTRSTHAYAVYSTKIAAREAARVLNGSVVLDRHLHVDEVAHPAKAEARRCVFVGNLPFVDDESAMRAAEAAESGRKARKQEPSDIEEGLWREFNKIGTVESVRVVRDPKTRVGKGFAYVQFKDENSVEAALHHNEKRFPPLLPRKMRVVRAKAIKRNAVNRNPNSSRPSTGVYNRKVTGQEKTLQGRASKMLGRAGAAHVKRDEGAFAAQPEAMKGMKRPENFVFEGYRASSKQGTHGLKLGGGKKGGKPKGRSARRGTAWKAAGGKN</sequence>
<evidence type="ECO:0000256" key="5">
    <source>
        <dbReference type="ARBA" id="ARBA00022884"/>
    </source>
</evidence>
<evidence type="ECO:0000256" key="4">
    <source>
        <dbReference type="ARBA" id="ARBA00015520"/>
    </source>
</evidence>
<feature type="region of interest" description="Disordered" evidence="8">
    <location>
        <begin position="1"/>
        <end position="190"/>
    </location>
</feature>
<dbReference type="PANTHER" id="PTHR23236:SF25">
    <property type="entry name" value="RNA-BINDING PROTEIN 34"/>
    <property type="match status" value="1"/>
</dbReference>
<evidence type="ECO:0000256" key="1">
    <source>
        <dbReference type="ARBA" id="ARBA00002475"/>
    </source>
</evidence>
<evidence type="ECO:0000313" key="11">
    <source>
        <dbReference type="Proteomes" id="UP000316270"/>
    </source>
</evidence>
<dbReference type="GO" id="GO:0000463">
    <property type="term" value="P:maturation of LSU-rRNA from tricistronic rRNA transcript (SSU-rRNA, 5.8S rRNA, LSU-rRNA)"/>
    <property type="evidence" value="ECO:0007669"/>
    <property type="project" value="TreeGrafter"/>
</dbReference>
<evidence type="ECO:0000256" key="6">
    <source>
        <dbReference type="ARBA" id="ARBA00023242"/>
    </source>
</evidence>
<comment type="function">
    <text evidence="1">Involved in pre-25S rRNA processing.</text>
</comment>
<dbReference type="OrthoDB" id="442677at2759"/>
<dbReference type="Pfam" id="PF00076">
    <property type="entry name" value="RRM_1"/>
    <property type="match status" value="1"/>
</dbReference>
<gene>
    <name evidence="10" type="ORF">FKW77_010897</name>
</gene>
<feature type="compositionally biased region" description="Basic and acidic residues" evidence="8">
    <location>
        <begin position="1"/>
        <end position="15"/>
    </location>
</feature>
<feature type="compositionally biased region" description="Basic residues" evidence="8">
    <location>
        <begin position="533"/>
        <end position="543"/>
    </location>
</feature>
<feature type="compositionally biased region" description="Acidic residues" evidence="8">
    <location>
        <begin position="69"/>
        <end position="80"/>
    </location>
</feature>
<dbReference type="STRING" id="50376.A0A517KYS7"/>
<dbReference type="AlphaFoldDB" id="A0A517KYS7"/>
<organism evidence="10 11">
    <name type="scientific">Venturia effusa</name>
    <dbReference type="NCBI Taxonomy" id="50376"/>
    <lineage>
        <taxon>Eukaryota</taxon>
        <taxon>Fungi</taxon>
        <taxon>Dikarya</taxon>
        <taxon>Ascomycota</taxon>
        <taxon>Pezizomycotina</taxon>
        <taxon>Dothideomycetes</taxon>
        <taxon>Pleosporomycetidae</taxon>
        <taxon>Venturiales</taxon>
        <taxon>Venturiaceae</taxon>
        <taxon>Venturia</taxon>
    </lineage>
</organism>
<dbReference type="InterPro" id="IPR012677">
    <property type="entry name" value="Nucleotide-bd_a/b_plait_sf"/>
</dbReference>
<evidence type="ECO:0000313" key="10">
    <source>
        <dbReference type="EMBL" id="QDS68530.1"/>
    </source>
</evidence>
<comment type="subcellular location">
    <subcellularLocation>
        <location evidence="2">Nucleus</location>
        <location evidence="2">Nucleolus</location>
    </subcellularLocation>
</comment>
<evidence type="ECO:0000256" key="2">
    <source>
        <dbReference type="ARBA" id="ARBA00004604"/>
    </source>
</evidence>
<keyword evidence="6" id="KW-0539">Nucleus</keyword>
<comment type="similarity">
    <text evidence="3">Belongs to the RRM RBM34 family.</text>
</comment>
<protein>
    <recommendedName>
        <fullName evidence="4">Nucleolar protein 12</fullName>
    </recommendedName>
</protein>